<reference evidence="2 3" key="1">
    <citation type="submission" date="2016-06" db="EMBL/GenBank/DDBJ databases">
        <title>The Draft Genome Sequence and Annotation of the Desert Woodrat Neotoma lepida.</title>
        <authorList>
            <person name="Campbell M."/>
            <person name="Oakeson K.F."/>
            <person name="Yandell M."/>
            <person name="Halpert J.R."/>
            <person name="Dearing D."/>
        </authorList>
    </citation>
    <scope>NUCLEOTIDE SEQUENCE [LARGE SCALE GENOMIC DNA]</scope>
    <source>
        <strain evidence="2">417</strain>
        <tissue evidence="2">Liver</tissue>
    </source>
</reference>
<sequence length="79" mass="8797">MKHGYLGKFEITDGHRAGNTVVNQDILKPALVPGRSQELSETAESQCYLEWLVPFVSTRGQSSPSLLRHGHVQVPRKGR</sequence>
<accession>A0A1A6G0H8</accession>
<organism evidence="2 3">
    <name type="scientific">Neotoma lepida</name>
    <name type="common">Desert woodrat</name>
    <dbReference type="NCBI Taxonomy" id="56216"/>
    <lineage>
        <taxon>Eukaryota</taxon>
        <taxon>Metazoa</taxon>
        <taxon>Chordata</taxon>
        <taxon>Craniata</taxon>
        <taxon>Vertebrata</taxon>
        <taxon>Euteleostomi</taxon>
        <taxon>Mammalia</taxon>
        <taxon>Eutheria</taxon>
        <taxon>Euarchontoglires</taxon>
        <taxon>Glires</taxon>
        <taxon>Rodentia</taxon>
        <taxon>Myomorpha</taxon>
        <taxon>Muroidea</taxon>
        <taxon>Cricetidae</taxon>
        <taxon>Neotominae</taxon>
        <taxon>Neotoma</taxon>
    </lineage>
</organism>
<keyword evidence="3" id="KW-1185">Reference proteome</keyword>
<evidence type="ECO:0000313" key="3">
    <source>
        <dbReference type="Proteomes" id="UP000092124"/>
    </source>
</evidence>
<protein>
    <recommendedName>
        <fullName evidence="4">40S ribosomal protein S15a</fullName>
    </recommendedName>
</protein>
<dbReference type="Proteomes" id="UP000092124">
    <property type="component" value="Unassembled WGS sequence"/>
</dbReference>
<evidence type="ECO:0008006" key="4">
    <source>
        <dbReference type="Google" id="ProtNLM"/>
    </source>
</evidence>
<proteinExistence type="predicted"/>
<dbReference type="EMBL" id="LZPO01110309">
    <property type="protein sequence ID" value="OBS58907.1"/>
    <property type="molecule type" value="Genomic_DNA"/>
</dbReference>
<evidence type="ECO:0000313" key="2">
    <source>
        <dbReference type="EMBL" id="OBS58907.1"/>
    </source>
</evidence>
<dbReference type="AlphaFoldDB" id="A0A1A6G0H8"/>
<feature type="compositionally biased region" description="Basic residues" evidence="1">
    <location>
        <begin position="68"/>
        <end position="79"/>
    </location>
</feature>
<comment type="caution">
    <text evidence="2">The sequence shown here is derived from an EMBL/GenBank/DDBJ whole genome shotgun (WGS) entry which is preliminary data.</text>
</comment>
<name>A0A1A6G0H8_NEOLE</name>
<feature type="region of interest" description="Disordered" evidence="1">
    <location>
        <begin position="60"/>
        <end position="79"/>
    </location>
</feature>
<evidence type="ECO:0000256" key="1">
    <source>
        <dbReference type="SAM" id="MobiDB-lite"/>
    </source>
</evidence>
<gene>
    <name evidence="2" type="ORF">A6R68_10003</name>
</gene>